<feature type="region of interest" description="Disordered" evidence="1">
    <location>
        <begin position="31"/>
        <end position="80"/>
    </location>
</feature>
<organism evidence="3 4">
    <name type="scientific">Nibrella saemangeumensis</name>
    <dbReference type="NCBI Taxonomy" id="1084526"/>
    <lineage>
        <taxon>Bacteria</taxon>
        <taxon>Pseudomonadati</taxon>
        <taxon>Bacteroidota</taxon>
        <taxon>Cytophagia</taxon>
        <taxon>Cytophagales</taxon>
        <taxon>Spirosomataceae</taxon>
        <taxon>Nibrella</taxon>
    </lineage>
</organism>
<evidence type="ECO:0000313" key="4">
    <source>
        <dbReference type="Proteomes" id="UP001501175"/>
    </source>
</evidence>
<evidence type="ECO:0000313" key="3">
    <source>
        <dbReference type="EMBL" id="GAA4446741.1"/>
    </source>
</evidence>
<keyword evidence="4" id="KW-1185">Reference proteome</keyword>
<evidence type="ECO:0008006" key="5">
    <source>
        <dbReference type="Google" id="ProtNLM"/>
    </source>
</evidence>
<proteinExistence type="predicted"/>
<dbReference type="RefSeq" id="WP_345239772.1">
    <property type="nucleotide sequence ID" value="NZ_BAABHD010000002.1"/>
</dbReference>
<protein>
    <recommendedName>
        <fullName evidence="5">Secreted protein</fullName>
    </recommendedName>
</protein>
<sequence length="80" mass="9169">MKTKQWTLALALTIMGSMAQFSCDSKTENKAEEVQDEYKDVQEAKEEGDSSDVREEQSELDTARKEYIKEGTKEQSDSQR</sequence>
<dbReference type="EMBL" id="BAABHD010000002">
    <property type="protein sequence ID" value="GAA4446741.1"/>
    <property type="molecule type" value="Genomic_DNA"/>
</dbReference>
<feature type="chain" id="PRO_5046453774" description="Secreted protein" evidence="2">
    <location>
        <begin position="20"/>
        <end position="80"/>
    </location>
</feature>
<reference evidence="4" key="1">
    <citation type="journal article" date="2019" name="Int. J. Syst. Evol. Microbiol.">
        <title>The Global Catalogue of Microorganisms (GCM) 10K type strain sequencing project: providing services to taxonomists for standard genome sequencing and annotation.</title>
        <authorList>
            <consortium name="The Broad Institute Genomics Platform"/>
            <consortium name="The Broad Institute Genome Sequencing Center for Infectious Disease"/>
            <person name="Wu L."/>
            <person name="Ma J."/>
        </authorList>
    </citation>
    <scope>NUCLEOTIDE SEQUENCE [LARGE SCALE GENOMIC DNA]</scope>
    <source>
        <strain evidence="4">JCM 17927</strain>
    </source>
</reference>
<feature type="signal peptide" evidence="2">
    <location>
        <begin position="1"/>
        <end position="19"/>
    </location>
</feature>
<accession>A0ABP8MBD8</accession>
<evidence type="ECO:0000256" key="2">
    <source>
        <dbReference type="SAM" id="SignalP"/>
    </source>
</evidence>
<gene>
    <name evidence="3" type="ORF">GCM10023189_02230</name>
</gene>
<dbReference type="Proteomes" id="UP001501175">
    <property type="component" value="Unassembled WGS sequence"/>
</dbReference>
<name>A0ABP8MBD8_9BACT</name>
<evidence type="ECO:0000256" key="1">
    <source>
        <dbReference type="SAM" id="MobiDB-lite"/>
    </source>
</evidence>
<comment type="caution">
    <text evidence="3">The sequence shown here is derived from an EMBL/GenBank/DDBJ whole genome shotgun (WGS) entry which is preliminary data.</text>
</comment>
<keyword evidence="2" id="KW-0732">Signal</keyword>